<dbReference type="GO" id="GO:0005737">
    <property type="term" value="C:cytoplasm"/>
    <property type="evidence" value="ECO:0007669"/>
    <property type="project" value="InterPro"/>
</dbReference>
<dbReference type="Ensembl" id="ENSMMOT00000001787.1">
    <property type="protein sequence ID" value="ENSMMOP00000001754.1"/>
    <property type="gene ID" value="ENSMMOG00000001471.1"/>
</dbReference>
<feature type="active site" evidence="1">
    <location>
        <position position="178"/>
    </location>
</feature>
<evidence type="ECO:0000256" key="2">
    <source>
        <dbReference type="SAM" id="MobiDB-lite"/>
    </source>
</evidence>
<feature type="compositionally biased region" description="Basic and acidic residues" evidence="2">
    <location>
        <begin position="293"/>
        <end position="307"/>
    </location>
</feature>
<protein>
    <submittedName>
        <fullName evidence="3">Uncharacterized protein</fullName>
    </submittedName>
</protein>
<dbReference type="STRING" id="94237.ENSMMOP00000001754"/>
<accession>A0A3Q3W081</accession>
<proteinExistence type="predicted"/>
<feature type="region of interest" description="Disordered" evidence="2">
    <location>
        <begin position="1"/>
        <end position="28"/>
    </location>
</feature>
<keyword evidence="4" id="KW-1185">Reference proteome</keyword>
<evidence type="ECO:0000256" key="1">
    <source>
        <dbReference type="PIRSR" id="PIRSR628131-1"/>
    </source>
</evidence>
<reference evidence="3" key="2">
    <citation type="submission" date="2025-09" db="UniProtKB">
        <authorList>
            <consortium name="Ensembl"/>
        </authorList>
    </citation>
    <scope>IDENTIFICATION</scope>
</reference>
<dbReference type="Proteomes" id="UP000261620">
    <property type="component" value="Unplaced"/>
</dbReference>
<dbReference type="PANTHER" id="PTHR15750">
    <property type="entry name" value="VASOHIBIN-1-LIKE ISOFORM X2"/>
    <property type="match status" value="1"/>
</dbReference>
<dbReference type="AlphaFoldDB" id="A0A3Q3W081"/>
<dbReference type="Pfam" id="PF14822">
    <property type="entry name" value="Vasohibin"/>
    <property type="match status" value="1"/>
</dbReference>
<dbReference type="InterPro" id="IPR028131">
    <property type="entry name" value="VASH1"/>
</dbReference>
<dbReference type="PANTHER" id="PTHR15750:SF5">
    <property type="entry name" value="TUBULINYL-TYR CARBOXYPEPTIDASE 1"/>
    <property type="match status" value="1"/>
</dbReference>
<feature type="compositionally biased region" description="Acidic residues" evidence="2">
    <location>
        <begin position="12"/>
        <end position="24"/>
    </location>
</feature>
<name>A0A3Q3W081_MOLML</name>
<organism evidence="3 4">
    <name type="scientific">Mola mola</name>
    <name type="common">Ocean sunfish</name>
    <name type="synonym">Tetraodon mola</name>
    <dbReference type="NCBI Taxonomy" id="94237"/>
    <lineage>
        <taxon>Eukaryota</taxon>
        <taxon>Metazoa</taxon>
        <taxon>Chordata</taxon>
        <taxon>Craniata</taxon>
        <taxon>Vertebrata</taxon>
        <taxon>Euteleostomi</taxon>
        <taxon>Actinopterygii</taxon>
        <taxon>Neopterygii</taxon>
        <taxon>Teleostei</taxon>
        <taxon>Neoteleostei</taxon>
        <taxon>Acanthomorphata</taxon>
        <taxon>Eupercaria</taxon>
        <taxon>Tetraodontiformes</taxon>
        <taxon>Molidae</taxon>
        <taxon>Mola</taxon>
    </lineage>
</organism>
<feature type="region of interest" description="Disordered" evidence="2">
    <location>
        <begin position="253"/>
        <end position="321"/>
    </location>
</feature>
<sequence>MLSAASGSLQERDEEQEDEGEEELRDGGVPFYVNRGGLPVDEETWERMWRQVARIHPNGEALGRDIRRATDLPKIPIPSVPTYQPTTTVPQRLEAIQKYIRELQYPLTELMDIAKEMTREALPIKCLEAVILGIYLTNNMPGVERFPLSFQSYFSGNQFHHIVLGVHSGGRFGALGISRREDLMFKPLELRTLMDLVQDFEGAYRGYWHTLRKVRIGQYVSHNPHSVEQIEWKHSVLDVEKLSKEELRKELERHTRDMRLKIGKPLPPSPTKDRRNSMGSPLKGPASPMRRISRAERRPSGEKRGLEQKSSADINGYQIRV</sequence>
<dbReference type="GO" id="GO:0045765">
    <property type="term" value="P:regulation of angiogenesis"/>
    <property type="evidence" value="ECO:0007669"/>
    <property type="project" value="InterPro"/>
</dbReference>
<evidence type="ECO:0000313" key="4">
    <source>
        <dbReference type="Proteomes" id="UP000261620"/>
    </source>
</evidence>
<feature type="active site" evidence="1">
    <location>
        <position position="161"/>
    </location>
</feature>
<evidence type="ECO:0000313" key="3">
    <source>
        <dbReference type="Ensembl" id="ENSMMOP00000001754.1"/>
    </source>
</evidence>
<feature type="active site" evidence="1">
    <location>
        <position position="126"/>
    </location>
</feature>
<reference evidence="3" key="1">
    <citation type="submission" date="2025-08" db="UniProtKB">
        <authorList>
            <consortium name="Ensembl"/>
        </authorList>
    </citation>
    <scope>IDENTIFICATION</scope>
</reference>